<reference evidence="4" key="2">
    <citation type="submission" date="2025-09" db="UniProtKB">
        <authorList>
            <consortium name="Ensembl"/>
        </authorList>
    </citation>
    <scope>IDENTIFICATION</scope>
</reference>
<dbReference type="Pfam" id="PF00665">
    <property type="entry name" value="rve"/>
    <property type="match status" value="1"/>
</dbReference>
<sequence length="686" mass="79066">MSTAKLNAVGHRWVGELADFRFDIRYRPGKSNVDADTLSRLPLDFDRYVVECTEELSKETVLATWEGSQAAENQDIAYVAALNLAQDPEPYGIGHLPTINHDELVKAQREDPAIGALIRLKETKRVLSNEDRQGANGALRKLMHEWGKLNIKNELLYRETTQRQQLVLPTKYHAVAFKHLHDDMGHVGTERVLTLARDRFYWPFMKRDIEAYVTRRCPCIKKKKPVIHIRAPMGSITSTSPLELVSIDFMHLETSKGGYEYILVVIDHFTRFAQAYPTRNKSGRTAAERIFNDFIPRFGYPAKLHHDQGREFENEPFKTLQQLTGVSHSRTTPYHPQGNPAERLNRTLLQMMRTLEEKEKSNWKQHLPQIVHAYNCTKHEATGFSPHYLLYGRHPRLPVDLLFGRSTEEEADSPRGYAEKWAKRMREAYRVASQNSQQSSARGKRYYDRHLKGVVLQPGDRVLVRNLGERGGPGKLRSYWEQTVYVVREQVNDNPVYKVSPETGGNKVRTLHRNLLHVVNDLPVDLTQRTKTTPLTERRVQNRPARAQNQRELSQNSDSSDTDDDTPKIQYWLRVPRQTETEVVRHASQPWENTAHIPTSELPKQPRVILPVRKGSNKARPVRDDRREDPYVFIPERELRQDTPEVQIDGNHLLVDQAQLGEYEHEGTRPSTDECDGSVASEAMDK</sequence>
<dbReference type="AlphaFoldDB" id="A0A8C3AJG0"/>
<dbReference type="InterPro" id="IPR050951">
    <property type="entry name" value="Retrovirus_Pol_polyprotein"/>
</dbReference>
<protein>
    <recommendedName>
        <fullName evidence="1">Gypsy retrotransposon integrase-like protein 1</fullName>
    </recommendedName>
</protein>
<dbReference type="InterPro" id="IPR041588">
    <property type="entry name" value="Integrase_H2C2"/>
</dbReference>
<dbReference type="Gene3D" id="3.30.420.10">
    <property type="entry name" value="Ribonuclease H-like superfamily/Ribonuclease H"/>
    <property type="match status" value="1"/>
</dbReference>
<dbReference type="GO" id="GO:0015074">
    <property type="term" value="P:DNA integration"/>
    <property type="evidence" value="ECO:0007669"/>
    <property type="project" value="InterPro"/>
</dbReference>
<proteinExistence type="predicted"/>
<evidence type="ECO:0000313" key="4">
    <source>
        <dbReference type="Ensembl" id="ENSCLMP00005041931.1"/>
    </source>
</evidence>
<dbReference type="GeneTree" id="ENSGT01000000214408"/>
<dbReference type="Proteomes" id="UP000694565">
    <property type="component" value="Unplaced"/>
</dbReference>
<feature type="region of interest" description="Disordered" evidence="2">
    <location>
        <begin position="527"/>
        <end position="567"/>
    </location>
</feature>
<dbReference type="FunFam" id="1.10.340.70:FF:000001">
    <property type="entry name" value="Retrovirus-related Pol polyprotein from transposon gypsy-like Protein"/>
    <property type="match status" value="1"/>
</dbReference>
<dbReference type="Ensembl" id="ENSCLMT00005043454.1">
    <property type="protein sequence ID" value="ENSCLMP00005041931.1"/>
    <property type="gene ID" value="ENSCLMG00005019600.1"/>
</dbReference>
<dbReference type="PANTHER" id="PTHR37984">
    <property type="entry name" value="PROTEIN CBG26694"/>
    <property type="match status" value="1"/>
</dbReference>
<dbReference type="InterPro" id="IPR001584">
    <property type="entry name" value="Integrase_cat-core"/>
</dbReference>
<dbReference type="InterPro" id="IPR036397">
    <property type="entry name" value="RNaseH_sf"/>
</dbReference>
<feature type="compositionally biased region" description="Polar residues" evidence="2">
    <location>
        <begin position="547"/>
        <end position="556"/>
    </location>
</feature>
<dbReference type="InterPro" id="IPR012337">
    <property type="entry name" value="RNaseH-like_sf"/>
</dbReference>
<accession>A0A8C3AJG0</accession>
<evidence type="ECO:0000256" key="1">
    <source>
        <dbReference type="ARBA" id="ARBA00039658"/>
    </source>
</evidence>
<keyword evidence="5" id="KW-1185">Reference proteome</keyword>
<evidence type="ECO:0000313" key="5">
    <source>
        <dbReference type="Proteomes" id="UP000694565"/>
    </source>
</evidence>
<dbReference type="PROSITE" id="PS50994">
    <property type="entry name" value="INTEGRASE"/>
    <property type="match status" value="1"/>
</dbReference>
<dbReference type="Gene3D" id="1.10.340.70">
    <property type="match status" value="1"/>
</dbReference>
<dbReference type="PANTHER" id="PTHR37984:SF15">
    <property type="entry name" value="INTEGRASE CATALYTIC DOMAIN-CONTAINING PROTEIN"/>
    <property type="match status" value="1"/>
</dbReference>
<organism evidence="4 5">
    <name type="scientific">Cyclopterus lumpus</name>
    <name type="common">Lumpsucker</name>
    <dbReference type="NCBI Taxonomy" id="8103"/>
    <lineage>
        <taxon>Eukaryota</taxon>
        <taxon>Metazoa</taxon>
        <taxon>Chordata</taxon>
        <taxon>Craniata</taxon>
        <taxon>Vertebrata</taxon>
        <taxon>Euteleostomi</taxon>
        <taxon>Actinopterygii</taxon>
        <taxon>Neopterygii</taxon>
        <taxon>Teleostei</taxon>
        <taxon>Neoteleostei</taxon>
        <taxon>Acanthomorphata</taxon>
        <taxon>Eupercaria</taxon>
        <taxon>Perciformes</taxon>
        <taxon>Cottioidei</taxon>
        <taxon>Cottales</taxon>
        <taxon>Cyclopteridae</taxon>
        <taxon>Cyclopterus</taxon>
    </lineage>
</organism>
<dbReference type="FunFam" id="3.30.420.10:FF:000032">
    <property type="entry name" value="Retrovirus-related Pol polyprotein from transposon 297-like Protein"/>
    <property type="match status" value="1"/>
</dbReference>
<evidence type="ECO:0000256" key="2">
    <source>
        <dbReference type="SAM" id="MobiDB-lite"/>
    </source>
</evidence>
<dbReference type="SUPFAM" id="SSF53098">
    <property type="entry name" value="Ribonuclease H-like"/>
    <property type="match status" value="1"/>
</dbReference>
<evidence type="ECO:0000259" key="3">
    <source>
        <dbReference type="PROSITE" id="PS50994"/>
    </source>
</evidence>
<dbReference type="GO" id="GO:0003676">
    <property type="term" value="F:nucleic acid binding"/>
    <property type="evidence" value="ECO:0007669"/>
    <property type="project" value="InterPro"/>
</dbReference>
<feature type="domain" description="Integrase catalytic" evidence="3">
    <location>
        <begin position="237"/>
        <end position="394"/>
    </location>
</feature>
<feature type="compositionally biased region" description="Basic and acidic residues" evidence="2">
    <location>
        <begin position="662"/>
        <end position="672"/>
    </location>
</feature>
<reference evidence="4" key="1">
    <citation type="submission" date="2025-08" db="UniProtKB">
        <authorList>
            <consortium name="Ensembl"/>
        </authorList>
    </citation>
    <scope>IDENTIFICATION</scope>
</reference>
<name>A0A8C3AJG0_CYCLU</name>
<dbReference type="Pfam" id="PF17921">
    <property type="entry name" value="Integrase_H2C2"/>
    <property type="match status" value="1"/>
</dbReference>
<feature type="region of interest" description="Disordered" evidence="2">
    <location>
        <begin position="662"/>
        <end position="686"/>
    </location>
</feature>